<proteinExistence type="predicted"/>
<comment type="subcellular location">
    <subcellularLocation>
        <location evidence="2">Cell membrane</location>
        <topology evidence="2">Lipid-anchor</topology>
        <topology evidence="2">GPI-anchor</topology>
    </subcellularLocation>
</comment>
<feature type="compositionally biased region" description="Basic and acidic residues" evidence="9">
    <location>
        <begin position="157"/>
        <end position="177"/>
    </location>
</feature>
<evidence type="ECO:0000256" key="6">
    <source>
        <dbReference type="ARBA" id="ARBA00023136"/>
    </source>
</evidence>
<evidence type="ECO:0000256" key="1">
    <source>
        <dbReference type="ARBA" id="ARBA00002523"/>
    </source>
</evidence>
<keyword evidence="7" id="KW-0325">Glycoprotein</keyword>
<reference evidence="12 13" key="2">
    <citation type="journal article" date="2012" name="Proc. Natl. Acad. Sci. U.S.A.">
        <title>Antigenic diversity is generated by distinct evolutionary mechanisms in African trypanosome species.</title>
        <authorList>
            <person name="Jackson A.P."/>
            <person name="Berry A."/>
            <person name="Aslett M."/>
            <person name="Allison H.C."/>
            <person name="Burton P."/>
            <person name="Vavrova-Anderson J."/>
            <person name="Brown R."/>
            <person name="Browne H."/>
            <person name="Corton N."/>
            <person name="Hauser H."/>
            <person name="Gamble J."/>
            <person name="Gilderthorp R."/>
            <person name="Marcello L."/>
            <person name="McQuillan J."/>
            <person name="Otto T.D."/>
            <person name="Quail M.A."/>
            <person name="Sanders M.J."/>
            <person name="van Tonder A."/>
            <person name="Ginger M.L."/>
            <person name="Field M.C."/>
            <person name="Barry J.D."/>
            <person name="Hertz-Fowler C."/>
            <person name="Berriman M."/>
        </authorList>
    </citation>
    <scope>NUCLEOTIDE SEQUENCE [LARGE SCALE GENOMIC DNA]</scope>
    <source>
        <strain evidence="12 13">IL3000</strain>
    </source>
</reference>
<feature type="region of interest" description="Disordered" evidence="9">
    <location>
        <begin position="155"/>
        <end position="177"/>
    </location>
</feature>
<feature type="signal peptide" evidence="10">
    <location>
        <begin position="1"/>
        <end position="22"/>
    </location>
</feature>
<reference evidence="13" key="1">
    <citation type="submission" date="2011-07" db="EMBL/GenBank/DDBJ databases">
        <title>Divergent evolution of antigenic variation in African trypanosomes.</title>
        <authorList>
            <person name="Jackson A.P."/>
            <person name="Berry A."/>
            <person name="Allison H.C."/>
            <person name="Burton P."/>
            <person name="Anderson J."/>
            <person name="Aslett M."/>
            <person name="Brown R."/>
            <person name="Corton N."/>
            <person name="Harris D."/>
            <person name="Hauser H."/>
            <person name="Gamble J."/>
            <person name="Gilderthorp R."/>
            <person name="McQuillan J."/>
            <person name="Quail M.A."/>
            <person name="Sanders M."/>
            <person name="Van Tonder A."/>
            <person name="Ginger M.L."/>
            <person name="Donelson J.E."/>
            <person name="Field M.C."/>
            <person name="Barry J.D."/>
            <person name="Berriman M."/>
            <person name="Hertz-Fowler C."/>
        </authorList>
    </citation>
    <scope>NUCLEOTIDE SEQUENCE [LARGE SCALE GENOMIC DNA]</scope>
    <source>
        <strain evidence="13">IL3000</strain>
    </source>
</reference>
<dbReference type="InterPro" id="IPR025932">
    <property type="entry name" value="Trypano_VSG_B_N_dom"/>
</dbReference>
<evidence type="ECO:0000256" key="9">
    <source>
        <dbReference type="SAM" id="MobiDB-lite"/>
    </source>
</evidence>
<dbReference type="GO" id="GO:0005886">
    <property type="term" value="C:plasma membrane"/>
    <property type="evidence" value="ECO:0007669"/>
    <property type="project" value="UniProtKB-SubCell"/>
</dbReference>
<evidence type="ECO:0000256" key="10">
    <source>
        <dbReference type="SAM" id="SignalP"/>
    </source>
</evidence>
<feature type="chain" id="PRO_5003394665" evidence="10">
    <location>
        <begin position="23"/>
        <end position="345"/>
    </location>
</feature>
<evidence type="ECO:0000256" key="3">
    <source>
        <dbReference type="ARBA" id="ARBA00022475"/>
    </source>
</evidence>
<evidence type="ECO:0000259" key="11">
    <source>
        <dbReference type="Pfam" id="PF13206"/>
    </source>
</evidence>
<keyword evidence="6" id="KW-0472">Membrane</keyword>
<dbReference type="Pfam" id="PF13206">
    <property type="entry name" value="VSG_B"/>
    <property type="match status" value="1"/>
</dbReference>
<comment type="caution">
    <text evidence="12">The sequence shown here is derived from an EMBL/GenBank/DDBJ whole genome shotgun (WGS) entry which is preliminary data.</text>
</comment>
<dbReference type="GO" id="GO:0098552">
    <property type="term" value="C:side of membrane"/>
    <property type="evidence" value="ECO:0007669"/>
    <property type="project" value="UniProtKB-KW"/>
</dbReference>
<dbReference type="EMBL" id="CAEQ01000462">
    <property type="protein sequence ID" value="CCD11799.1"/>
    <property type="molecule type" value="Genomic_DNA"/>
</dbReference>
<keyword evidence="5 10" id="KW-0732">Signal</keyword>
<organism evidence="12 13">
    <name type="scientific">Trypanosoma congolense (strain IL3000)</name>
    <dbReference type="NCBI Taxonomy" id="1068625"/>
    <lineage>
        <taxon>Eukaryota</taxon>
        <taxon>Discoba</taxon>
        <taxon>Euglenozoa</taxon>
        <taxon>Kinetoplastea</taxon>
        <taxon>Metakinetoplastina</taxon>
        <taxon>Trypanosomatida</taxon>
        <taxon>Trypanosomatidae</taxon>
        <taxon>Trypanosoma</taxon>
        <taxon>Nannomonas</taxon>
    </lineage>
</organism>
<feature type="region of interest" description="Disordered" evidence="9">
    <location>
        <begin position="269"/>
        <end position="316"/>
    </location>
</feature>
<feature type="compositionally biased region" description="Polar residues" evidence="9">
    <location>
        <begin position="300"/>
        <end position="316"/>
    </location>
</feature>
<sequence length="345" mass="38591">MKRMMKFCTMSMVVMVVLEVSARSGDTGAKKHHNKDEHSRLCAVLNAAAHKWSEVHTREPADPLRKALGRTIFGDENGGDLGSLKGELPGDYKGVEKIRDSRASWCGEPHEGGYNGENQARWSGHSAPHNMICLCTLGNLGWPLNESDDNQDTLCGKTEEDLGGGKEGWSDKDQDKGEKQIQATWFNVTKECLQDGKENNLKDALDTFVSKLELIPDGDFYPNRYRLGDNGVGSYPCTGNGQACVMYFPTMDPKPWWKDLEAAIKEDAKLQKQRDEEEKRKQQEKVNDNDQPRAERLSATPPTTNQSEQPHKTNNLTDKLRRFNLTSGTPISQPSSWLLSAILLI</sequence>
<evidence type="ECO:0000256" key="7">
    <source>
        <dbReference type="ARBA" id="ARBA00023180"/>
    </source>
</evidence>
<evidence type="ECO:0000256" key="5">
    <source>
        <dbReference type="ARBA" id="ARBA00022729"/>
    </source>
</evidence>
<feature type="compositionally biased region" description="Basic and acidic residues" evidence="9">
    <location>
        <begin position="269"/>
        <end position="296"/>
    </location>
</feature>
<dbReference type="VEuPathDB" id="TriTrypDB:TcIL3000_0_27430"/>
<keyword evidence="3" id="KW-1003">Cell membrane</keyword>
<keyword evidence="8" id="KW-0449">Lipoprotein</keyword>
<dbReference type="Proteomes" id="UP000000702">
    <property type="component" value="Unassembled WGS sequence"/>
</dbReference>
<gene>
    <name evidence="12" type="ORF">TCIL3000_0_27430</name>
</gene>
<protein>
    <submittedName>
        <fullName evidence="12">Variant surface glycoprotein</fullName>
    </submittedName>
</protein>
<name>F9W3S6_TRYCI</name>
<evidence type="ECO:0000313" key="13">
    <source>
        <dbReference type="Proteomes" id="UP000000702"/>
    </source>
</evidence>
<comment type="function">
    <text evidence="1">VSG forms a coat on the surface of the parasite. The trypanosome evades the immune response of the host by expressing a series of antigenically distinct VSGs from an estimated 1000 VSG genes.</text>
</comment>
<keyword evidence="13" id="KW-1185">Reference proteome</keyword>
<evidence type="ECO:0000256" key="8">
    <source>
        <dbReference type="ARBA" id="ARBA00023288"/>
    </source>
</evidence>
<dbReference type="AlphaFoldDB" id="F9W3S6"/>
<evidence type="ECO:0000256" key="4">
    <source>
        <dbReference type="ARBA" id="ARBA00022622"/>
    </source>
</evidence>
<feature type="domain" description="Trypanosome variant surface glycoprotein B-type N-terminal" evidence="11">
    <location>
        <begin position="49"/>
        <end position="283"/>
    </location>
</feature>
<evidence type="ECO:0000313" key="12">
    <source>
        <dbReference type="EMBL" id="CCD11799.1"/>
    </source>
</evidence>
<accession>F9W3S6</accession>
<evidence type="ECO:0000256" key="2">
    <source>
        <dbReference type="ARBA" id="ARBA00004609"/>
    </source>
</evidence>
<keyword evidence="4" id="KW-0336">GPI-anchor</keyword>